<evidence type="ECO:0000313" key="1">
    <source>
        <dbReference type="EMBL" id="VFK80259.1"/>
    </source>
</evidence>
<organism evidence="1">
    <name type="scientific">Candidatus Kentrum sp. SD</name>
    <dbReference type="NCBI Taxonomy" id="2126332"/>
    <lineage>
        <taxon>Bacteria</taxon>
        <taxon>Pseudomonadati</taxon>
        <taxon>Pseudomonadota</taxon>
        <taxon>Gammaproteobacteria</taxon>
        <taxon>Candidatus Kentrum</taxon>
    </lineage>
</organism>
<proteinExistence type="predicted"/>
<dbReference type="AlphaFoldDB" id="A0A451BPM1"/>
<name>A0A451BPM1_9GAMM</name>
<reference evidence="1" key="1">
    <citation type="submission" date="2019-02" db="EMBL/GenBank/DDBJ databases">
        <authorList>
            <person name="Gruber-Vodicka R. H."/>
            <person name="Seah K. B. B."/>
        </authorList>
    </citation>
    <scope>NUCLEOTIDE SEQUENCE</scope>
    <source>
        <strain evidence="1">BECK_S127</strain>
    </source>
</reference>
<accession>A0A451BPM1</accession>
<sequence length="102" mass="11863">MVFDLIESKELDDFQETRNDSYNKLESKLRAHKASMKSGTSRVFIYPVTFLVPTTRALLITPMFRNNADLAQGANRDYSQFGPRISRRLGTLVFRCRKWQEA</sequence>
<dbReference type="EMBL" id="CAADHB010000097">
    <property type="protein sequence ID" value="VFK80259.1"/>
    <property type="molecule type" value="Genomic_DNA"/>
</dbReference>
<protein>
    <submittedName>
        <fullName evidence="1">Uncharacterized protein</fullName>
    </submittedName>
</protein>
<gene>
    <name evidence="1" type="ORF">BECKSD772D_GA0070982_10976</name>
</gene>